<feature type="transmembrane region" description="Helical" evidence="1">
    <location>
        <begin position="51"/>
        <end position="74"/>
    </location>
</feature>
<dbReference type="KEGG" id="vg:60321400"/>
<keyword evidence="1" id="KW-1133">Transmembrane helix</keyword>
<accession>A0A6B9LDU3</accession>
<keyword evidence="3" id="KW-1185">Reference proteome</keyword>
<evidence type="ECO:0000313" key="3">
    <source>
        <dbReference type="Proteomes" id="UP000464404"/>
    </source>
</evidence>
<evidence type="ECO:0000313" key="2">
    <source>
        <dbReference type="EMBL" id="QHB37781.1"/>
    </source>
</evidence>
<evidence type="ECO:0000256" key="1">
    <source>
        <dbReference type="SAM" id="Phobius"/>
    </source>
</evidence>
<gene>
    <name evidence="2" type="primary">40</name>
    <name evidence="2" type="ORF">PBI_IMVUBU_40</name>
</gene>
<dbReference type="EMBL" id="MN813693">
    <property type="protein sequence ID" value="QHB37781.1"/>
    <property type="molecule type" value="Genomic_DNA"/>
</dbReference>
<keyword evidence="1" id="KW-0812">Transmembrane</keyword>
<feature type="transmembrane region" description="Helical" evidence="1">
    <location>
        <begin position="25"/>
        <end position="45"/>
    </location>
</feature>
<protein>
    <submittedName>
        <fullName evidence="2">Holin</fullName>
    </submittedName>
</protein>
<dbReference type="Proteomes" id="UP000464404">
    <property type="component" value="Segment"/>
</dbReference>
<sequence length="174" mass="17186">MTTQTPIYTATAGPADPKAPLAAKAYTVVSGLLGLVAVASTFGVITAEQGAALGGLGTAATGLVGAAITAVAAFRTNKQVKNGTFDPAPPPVIVAPIDAPLENLVQLQKAANDAVDQVQAKVADGLNFIQAAASIIPGGAPANVGTLLPGLTELADLMRTRPAPQVPHPAPPAS</sequence>
<keyword evidence="1" id="KW-0472">Membrane</keyword>
<reference evidence="2 3" key="1">
    <citation type="submission" date="2019-12" db="EMBL/GenBank/DDBJ databases">
        <authorList>
            <person name="Garlena R.A."/>
            <person name="Russell D.A."/>
            <person name="Pope W.H."/>
            <person name="Jacobs-Sera D."/>
            <person name="Hatfull G.F."/>
        </authorList>
    </citation>
    <scope>NUCLEOTIDE SEQUENCE [LARGE SCALE GENOMIC DNA]</scope>
</reference>
<name>A0A6B9LDU3_9CAUD</name>
<proteinExistence type="predicted"/>
<organism evidence="2 3">
    <name type="scientific">Mycobacterium phage Imvubu</name>
    <dbReference type="NCBI Taxonomy" id="2686233"/>
    <lineage>
        <taxon>Viruses</taxon>
        <taxon>Duplodnaviria</taxon>
        <taxon>Heunggongvirae</taxon>
        <taxon>Uroviricota</taxon>
        <taxon>Caudoviricetes</taxon>
        <taxon>Bclasvirinae</taxon>
        <taxon>Imvubuvirus</taxon>
        <taxon>Imvubuvirus imvubu</taxon>
    </lineage>
</organism>
<dbReference type="RefSeq" id="YP_009949990.1">
    <property type="nucleotide sequence ID" value="NC_051586.1"/>
</dbReference>
<dbReference type="GeneID" id="60321400"/>